<evidence type="ECO:0000256" key="6">
    <source>
        <dbReference type="SAM" id="Phobius"/>
    </source>
</evidence>
<accession>A0ABP7B1E5</accession>
<proteinExistence type="predicted"/>
<feature type="compositionally biased region" description="Polar residues" evidence="5">
    <location>
        <begin position="411"/>
        <end position="427"/>
    </location>
</feature>
<evidence type="ECO:0000256" key="5">
    <source>
        <dbReference type="SAM" id="MobiDB-lite"/>
    </source>
</evidence>
<evidence type="ECO:0000256" key="4">
    <source>
        <dbReference type="ARBA" id="ARBA00022840"/>
    </source>
</evidence>
<keyword evidence="6" id="KW-1133">Transmembrane helix</keyword>
<name>A0ABP7B1E5_9ACTN</name>
<dbReference type="InterPro" id="IPR008271">
    <property type="entry name" value="Ser/Thr_kinase_AS"/>
</dbReference>
<feature type="region of interest" description="Disordered" evidence="5">
    <location>
        <begin position="292"/>
        <end position="322"/>
    </location>
</feature>
<dbReference type="EMBL" id="BAAAZP010000009">
    <property type="protein sequence ID" value="GAA3646142.1"/>
    <property type="molecule type" value="Genomic_DNA"/>
</dbReference>
<evidence type="ECO:0000256" key="1">
    <source>
        <dbReference type="ARBA" id="ARBA00022679"/>
    </source>
</evidence>
<keyword evidence="1" id="KW-0808">Transferase</keyword>
<dbReference type="InterPro" id="IPR011009">
    <property type="entry name" value="Kinase-like_dom_sf"/>
</dbReference>
<dbReference type="PANTHER" id="PTHR43289">
    <property type="entry name" value="MITOGEN-ACTIVATED PROTEIN KINASE KINASE KINASE 20-RELATED"/>
    <property type="match status" value="1"/>
</dbReference>
<keyword evidence="3" id="KW-0418">Kinase</keyword>
<feature type="domain" description="Protein kinase" evidence="7">
    <location>
        <begin position="17"/>
        <end position="269"/>
    </location>
</feature>
<keyword evidence="4" id="KW-0067">ATP-binding</keyword>
<reference evidence="9" key="1">
    <citation type="journal article" date="2019" name="Int. J. Syst. Evol. Microbiol.">
        <title>The Global Catalogue of Microorganisms (GCM) 10K type strain sequencing project: providing services to taxonomists for standard genome sequencing and annotation.</title>
        <authorList>
            <consortium name="The Broad Institute Genomics Platform"/>
            <consortium name="The Broad Institute Genome Sequencing Center for Infectious Disease"/>
            <person name="Wu L."/>
            <person name="Ma J."/>
        </authorList>
    </citation>
    <scope>NUCLEOTIDE SEQUENCE [LARGE SCALE GENOMIC DNA]</scope>
    <source>
        <strain evidence="9">JCM 16904</strain>
    </source>
</reference>
<feature type="region of interest" description="Disordered" evidence="5">
    <location>
        <begin position="359"/>
        <end position="427"/>
    </location>
</feature>
<gene>
    <name evidence="8" type="ORF">GCM10022224_006070</name>
</gene>
<comment type="caution">
    <text evidence="8">The sequence shown here is derived from an EMBL/GenBank/DDBJ whole genome shotgun (WGS) entry which is preliminary data.</text>
</comment>
<organism evidence="8 9">
    <name type="scientific">Nonomuraea antimicrobica</name>
    <dbReference type="NCBI Taxonomy" id="561173"/>
    <lineage>
        <taxon>Bacteria</taxon>
        <taxon>Bacillati</taxon>
        <taxon>Actinomycetota</taxon>
        <taxon>Actinomycetes</taxon>
        <taxon>Streptosporangiales</taxon>
        <taxon>Streptosporangiaceae</taxon>
        <taxon>Nonomuraea</taxon>
    </lineage>
</organism>
<dbReference type="CDD" id="cd14014">
    <property type="entry name" value="STKc_PknB_like"/>
    <property type="match status" value="1"/>
</dbReference>
<keyword evidence="6" id="KW-0472">Membrane</keyword>
<dbReference type="Proteomes" id="UP001500902">
    <property type="component" value="Unassembled WGS sequence"/>
</dbReference>
<dbReference type="Gene3D" id="1.10.510.10">
    <property type="entry name" value="Transferase(Phosphotransferase) domain 1"/>
    <property type="match status" value="1"/>
</dbReference>
<dbReference type="RefSeq" id="WP_344872689.1">
    <property type="nucleotide sequence ID" value="NZ_BAAAZP010000009.1"/>
</dbReference>
<dbReference type="PANTHER" id="PTHR43289:SF34">
    <property type="entry name" value="SERINE_THREONINE-PROTEIN KINASE YBDM-RELATED"/>
    <property type="match status" value="1"/>
</dbReference>
<dbReference type="Pfam" id="PF00069">
    <property type="entry name" value="Pkinase"/>
    <property type="match status" value="1"/>
</dbReference>
<keyword evidence="2" id="KW-0547">Nucleotide-binding</keyword>
<keyword evidence="6" id="KW-0812">Transmembrane</keyword>
<sequence>MPAGPLEPGDPRVLGAFQVVGRLGEGGQGIVYEGRGASGDRVAIKVLRGGTDPDTRRRLARELESARRVAPFCTARVLEAEPDGPVPYVVSEFVAGPSLQERVRTGGPLRDGDLDRLAVGTACALAAIHGAGVVHRDFKPANVLLGPDGPRVVDFGIARPLDAGTAPSTLSGTPPYMAPEQLKGDHGSPAADVFAWAATMVYAATGRAPFGSDTVAAVFQRILTQEPDLSGIPRGLRETLAACLAKEPGTRPSARSLMIRLVDPGAPTVAVPDVGQVPSVYVPPNWSGPGATRVLPAGPVPQATDGRTIPAPPPGAYPGQDGSTGVRIHRRGTRPVAAVVAVLVAALATAGVLYASGAIGRPAEGDRPTSQALPETSPTRETTSGPAPTPSPAREATSGPAPTPSADRETTSGTTPLASGSGQIPETFAGTWTGQVVSQDDRQKPVEITITLAAGQRTGTWASGACTLTATLTSVDGDTVLNMTVAQRDQCVGGDMTLTLNDPDALTVVQQEGASALEYRGDLRRS</sequence>
<evidence type="ECO:0000256" key="3">
    <source>
        <dbReference type="ARBA" id="ARBA00022777"/>
    </source>
</evidence>
<dbReference type="SUPFAM" id="SSF56112">
    <property type="entry name" value="Protein kinase-like (PK-like)"/>
    <property type="match status" value="1"/>
</dbReference>
<evidence type="ECO:0000313" key="8">
    <source>
        <dbReference type="EMBL" id="GAA3646142.1"/>
    </source>
</evidence>
<dbReference type="Gene3D" id="3.30.200.20">
    <property type="entry name" value="Phosphorylase Kinase, domain 1"/>
    <property type="match status" value="1"/>
</dbReference>
<feature type="compositionally biased region" description="Polar residues" evidence="5">
    <location>
        <begin position="368"/>
        <end position="381"/>
    </location>
</feature>
<dbReference type="InterPro" id="IPR000719">
    <property type="entry name" value="Prot_kinase_dom"/>
</dbReference>
<dbReference type="PROSITE" id="PS50011">
    <property type="entry name" value="PROTEIN_KINASE_DOM"/>
    <property type="match status" value="1"/>
</dbReference>
<evidence type="ECO:0000259" key="7">
    <source>
        <dbReference type="PROSITE" id="PS50011"/>
    </source>
</evidence>
<dbReference type="PROSITE" id="PS00108">
    <property type="entry name" value="PROTEIN_KINASE_ST"/>
    <property type="match status" value="1"/>
</dbReference>
<keyword evidence="9" id="KW-1185">Reference proteome</keyword>
<evidence type="ECO:0000256" key="2">
    <source>
        <dbReference type="ARBA" id="ARBA00022741"/>
    </source>
</evidence>
<evidence type="ECO:0000313" key="9">
    <source>
        <dbReference type="Proteomes" id="UP001500902"/>
    </source>
</evidence>
<protein>
    <recommendedName>
        <fullName evidence="7">Protein kinase domain-containing protein</fullName>
    </recommendedName>
</protein>
<feature type="transmembrane region" description="Helical" evidence="6">
    <location>
        <begin position="336"/>
        <end position="355"/>
    </location>
</feature>